<reference evidence="1" key="1">
    <citation type="submission" date="2018-05" db="EMBL/GenBank/DDBJ databases">
        <title>Draft genome of Mucuna pruriens seed.</title>
        <authorList>
            <person name="Nnadi N.E."/>
            <person name="Vos R."/>
            <person name="Hasami M.H."/>
            <person name="Devisetty U.K."/>
            <person name="Aguiy J.C."/>
        </authorList>
    </citation>
    <scope>NUCLEOTIDE SEQUENCE [LARGE SCALE GENOMIC DNA]</scope>
    <source>
        <strain evidence="1">JCA_2017</strain>
    </source>
</reference>
<proteinExistence type="predicted"/>
<accession>A0A371FE77</accession>
<organism evidence="1 2">
    <name type="scientific">Mucuna pruriens</name>
    <name type="common">Velvet bean</name>
    <name type="synonym">Dolichos pruriens</name>
    <dbReference type="NCBI Taxonomy" id="157652"/>
    <lineage>
        <taxon>Eukaryota</taxon>
        <taxon>Viridiplantae</taxon>
        <taxon>Streptophyta</taxon>
        <taxon>Embryophyta</taxon>
        <taxon>Tracheophyta</taxon>
        <taxon>Spermatophyta</taxon>
        <taxon>Magnoliopsida</taxon>
        <taxon>eudicotyledons</taxon>
        <taxon>Gunneridae</taxon>
        <taxon>Pentapetalae</taxon>
        <taxon>rosids</taxon>
        <taxon>fabids</taxon>
        <taxon>Fabales</taxon>
        <taxon>Fabaceae</taxon>
        <taxon>Papilionoideae</taxon>
        <taxon>50 kb inversion clade</taxon>
        <taxon>NPAAA clade</taxon>
        <taxon>indigoferoid/millettioid clade</taxon>
        <taxon>Phaseoleae</taxon>
        <taxon>Mucuna</taxon>
    </lineage>
</organism>
<dbReference type="OrthoDB" id="1283342at2759"/>
<keyword evidence="2" id="KW-1185">Reference proteome</keyword>
<evidence type="ECO:0000313" key="1">
    <source>
        <dbReference type="EMBL" id="RDX76614.1"/>
    </source>
</evidence>
<gene>
    <name evidence="1" type="ORF">CR513_43389</name>
</gene>
<name>A0A371FE77_MUCPR</name>
<dbReference type="EMBL" id="QJKJ01009441">
    <property type="protein sequence ID" value="RDX76614.1"/>
    <property type="molecule type" value="Genomic_DNA"/>
</dbReference>
<dbReference type="AlphaFoldDB" id="A0A371FE77"/>
<sequence>MIIFIITLLVRHMLELYRERLSLCMPLKLFDQLLEIGIKFNDDLLELLLSLPQSRETFKVYVISTPPNSVISLQMKNDIILNEDIRRKA</sequence>
<protein>
    <submittedName>
        <fullName evidence="1">Uncharacterized protein</fullName>
    </submittedName>
</protein>
<evidence type="ECO:0000313" key="2">
    <source>
        <dbReference type="Proteomes" id="UP000257109"/>
    </source>
</evidence>
<feature type="non-terminal residue" evidence="1">
    <location>
        <position position="1"/>
    </location>
</feature>
<dbReference type="Proteomes" id="UP000257109">
    <property type="component" value="Unassembled WGS sequence"/>
</dbReference>
<comment type="caution">
    <text evidence="1">The sequence shown here is derived from an EMBL/GenBank/DDBJ whole genome shotgun (WGS) entry which is preliminary data.</text>
</comment>